<organism evidence="1 2">
    <name type="scientific">Pleurodeles waltl</name>
    <name type="common">Iberian ribbed newt</name>
    <dbReference type="NCBI Taxonomy" id="8319"/>
    <lineage>
        <taxon>Eukaryota</taxon>
        <taxon>Metazoa</taxon>
        <taxon>Chordata</taxon>
        <taxon>Craniata</taxon>
        <taxon>Vertebrata</taxon>
        <taxon>Euteleostomi</taxon>
        <taxon>Amphibia</taxon>
        <taxon>Batrachia</taxon>
        <taxon>Caudata</taxon>
        <taxon>Salamandroidea</taxon>
        <taxon>Salamandridae</taxon>
        <taxon>Pleurodelinae</taxon>
        <taxon>Pleurodeles</taxon>
    </lineage>
</organism>
<name>A0AAV7W7Q0_PLEWA</name>
<keyword evidence="2" id="KW-1185">Reference proteome</keyword>
<protein>
    <submittedName>
        <fullName evidence="1">Uncharacterized protein</fullName>
    </submittedName>
</protein>
<dbReference type="EMBL" id="JANPWB010000002">
    <property type="protein sequence ID" value="KAJ1209947.1"/>
    <property type="molecule type" value="Genomic_DNA"/>
</dbReference>
<comment type="caution">
    <text evidence="1">The sequence shown here is derived from an EMBL/GenBank/DDBJ whole genome shotgun (WGS) entry which is preliminary data.</text>
</comment>
<dbReference type="AlphaFoldDB" id="A0AAV7W7Q0"/>
<reference evidence="1" key="1">
    <citation type="journal article" date="2022" name="bioRxiv">
        <title>Sequencing and chromosome-scale assembly of the giantPleurodeles waltlgenome.</title>
        <authorList>
            <person name="Brown T."/>
            <person name="Elewa A."/>
            <person name="Iarovenko S."/>
            <person name="Subramanian E."/>
            <person name="Araus A.J."/>
            <person name="Petzold A."/>
            <person name="Susuki M."/>
            <person name="Suzuki K.-i.T."/>
            <person name="Hayashi T."/>
            <person name="Toyoda A."/>
            <person name="Oliveira C."/>
            <person name="Osipova E."/>
            <person name="Leigh N.D."/>
            <person name="Simon A."/>
            <person name="Yun M.H."/>
        </authorList>
    </citation>
    <scope>NUCLEOTIDE SEQUENCE</scope>
    <source>
        <strain evidence="1">20211129_DDA</strain>
        <tissue evidence="1">Liver</tissue>
    </source>
</reference>
<gene>
    <name evidence="1" type="ORF">NDU88_005316</name>
</gene>
<evidence type="ECO:0000313" key="2">
    <source>
        <dbReference type="Proteomes" id="UP001066276"/>
    </source>
</evidence>
<dbReference type="Proteomes" id="UP001066276">
    <property type="component" value="Chromosome 1_2"/>
</dbReference>
<sequence>MIDDPHQLETVDDEEGEPLKALAMLDHEVLQESTKATETKVLSTIFHSNFSKKNNLCIINRVSSVGAQQMLVLRAAVNDMSTSCSEVSHSPLRIHRLRGRLLKHFLRMSLTLHSAAVSRRKGATNSLALAMDKEESSTEGPYYSGEEKSAVVYAADVYSALK</sequence>
<evidence type="ECO:0000313" key="1">
    <source>
        <dbReference type="EMBL" id="KAJ1209947.1"/>
    </source>
</evidence>
<proteinExistence type="predicted"/>
<accession>A0AAV7W7Q0</accession>